<name>A0A8J3V744_9ACTN</name>
<evidence type="ECO:0000313" key="2">
    <source>
        <dbReference type="Proteomes" id="UP000630097"/>
    </source>
</evidence>
<dbReference type="EMBL" id="BONV01000020">
    <property type="protein sequence ID" value="GIG81431.1"/>
    <property type="molecule type" value="Genomic_DNA"/>
</dbReference>
<accession>A0A8J3V744</accession>
<keyword evidence="2" id="KW-1185">Reference proteome</keyword>
<dbReference type="AlphaFoldDB" id="A0A8J3V744"/>
<comment type="caution">
    <text evidence="1">The sequence shown here is derived from an EMBL/GenBank/DDBJ whole genome shotgun (WGS) entry which is preliminary data.</text>
</comment>
<organism evidence="1 2">
    <name type="scientific">Planotetraspora kaengkrachanensis</name>
    <dbReference type="NCBI Taxonomy" id="575193"/>
    <lineage>
        <taxon>Bacteria</taxon>
        <taxon>Bacillati</taxon>
        <taxon>Actinomycetota</taxon>
        <taxon>Actinomycetes</taxon>
        <taxon>Streptosporangiales</taxon>
        <taxon>Streptosporangiaceae</taxon>
        <taxon>Planotetraspora</taxon>
    </lineage>
</organism>
<sequence>MFPDANGVCNLQVLLDGNDAYWATSRTEGDEPGRWSWPPRV</sequence>
<gene>
    <name evidence="1" type="ORF">Pka01_45580</name>
</gene>
<proteinExistence type="predicted"/>
<reference evidence="1 2" key="1">
    <citation type="submission" date="2021-01" db="EMBL/GenBank/DDBJ databases">
        <title>Whole genome shotgun sequence of Planotetraspora kaengkrachanensis NBRC 104272.</title>
        <authorList>
            <person name="Komaki H."/>
            <person name="Tamura T."/>
        </authorList>
    </citation>
    <scope>NUCLEOTIDE SEQUENCE [LARGE SCALE GENOMIC DNA]</scope>
    <source>
        <strain evidence="1 2">NBRC 104272</strain>
    </source>
</reference>
<dbReference type="RefSeq" id="WP_275414493.1">
    <property type="nucleotide sequence ID" value="NZ_BAABHH010000004.1"/>
</dbReference>
<dbReference type="Proteomes" id="UP000630097">
    <property type="component" value="Unassembled WGS sequence"/>
</dbReference>
<protein>
    <submittedName>
        <fullName evidence="1">Uncharacterized protein</fullName>
    </submittedName>
</protein>
<evidence type="ECO:0000313" key="1">
    <source>
        <dbReference type="EMBL" id="GIG81431.1"/>
    </source>
</evidence>